<protein>
    <recommendedName>
        <fullName evidence="2">BTB domain-containing protein</fullName>
    </recommendedName>
</protein>
<feature type="chain" id="PRO_5008888891" description="BTB domain-containing protein" evidence="1">
    <location>
        <begin position="26"/>
        <end position="326"/>
    </location>
</feature>
<reference evidence="3 4" key="1">
    <citation type="submission" date="2016-03" db="EMBL/GenBank/DDBJ databases">
        <title>Whole genome sequencing of Grifola frondosa 9006-11.</title>
        <authorList>
            <person name="Min B."/>
            <person name="Park H."/>
            <person name="Kim J.-G."/>
            <person name="Cho H."/>
            <person name="Oh Y.-L."/>
            <person name="Kong W.-S."/>
            <person name="Choi I.-G."/>
        </authorList>
    </citation>
    <scope>NUCLEOTIDE SEQUENCE [LARGE SCALE GENOMIC DNA]</scope>
    <source>
        <strain evidence="3 4">9006-11</strain>
    </source>
</reference>
<keyword evidence="1" id="KW-0732">Signal</keyword>
<dbReference type="SUPFAM" id="SSF54695">
    <property type="entry name" value="POZ domain"/>
    <property type="match status" value="1"/>
</dbReference>
<dbReference type="AlphaFoldDB" id="A0A1C7M2I1"/>
<dbReference type="PROSITE" id="PS50097">
    <property type="entry name" value="BTB"/>
    <property type="match status" value="1"/>
</dbReference>
<dbReference type="EMBL" id="LUGG01000018">
    <property type="protein sequence ID" value="OBZ69284.1"/>
    <property type="molecule type" value="Genomic_DNA"/>
</dbReference>
<dbReference type="OrthoDB" id="3249359at2759"/>
<dbReference type="InterPro" id="IPR000210">
    <property type="entry name" value="BTB/POZ_dom"/>
</dbReference>
<evidence type="ECO:0000259" key="2">
    <source>
        <dbReference type="PROSITE" id="PS50097"/>
    </source>
</evidence>
<comment type="caution">
    <text evidence="3">The sequence shown here is derived from an EMBL/GenBank/DDBJ whole genome shotgun (WGS) entry which is preliminary data.</text>
</comment>
<feature type="signal peptide" evidence="1">
    <location>
        <begin position="1"/>
        <end position="25"/>
    </location>
</feature>
<sequence length="326" mass="36787">MDPFWRRLLPRTVTTLVSTTTLAMANDNTVPAEHSSVPRRHPRYWLEDGSLVIRSQNDLFKVHRTLLHRHSPVLSSLHGKDPTTSEIDGCPVVHISEDLDVQSEDLEALLEHLYHDAFECGCTLSAGCVYPPRIFPAAARLPFNTYSRAQEVREHVPSDPEAFLHPEHADHALTLAIEFDVRSIQKALYYSLATNANLEHGDADGTVTPLSSRPNISPEVMERCTKLLNQLVDHFTPILFTVATAHHMECTDVFAEAWMPLVIQPALESNGLCCPLETLQTIIELDWAAHGLCAECVKDKREEWRGEQQDVWDKMDEWLGLNSKKS</sequence>
<name>A0A1C7M2I1_GRIFR</name>
<accession>A0A1C7M2I1</accession>
<dbReference type="InterPro" id="IPR011333">
    <property type="entry name" value="SKP1/BTB/POZ_sf"/>
</dbReference>
<organism evidence="3 4">
    <name type="scientific">Grifola frondosa</name>
    <name type="common">Maitake</name>
    <name type="synonym">Polyporus frondosus</name>
    <dbReference type="NCBI Taxonomy" id="5627"/>
    <lineage>
        <taxon>Eukaryota</taxon>
        <taxon>Fungi</taxon>
        <taxon>Dikarya</taxon>
        <taxon>Basidiomycota</taxon>
        <taxon>Agaricomycotina</taxon>
        <taxon>Agaricomycetes</taxon>
        <taxon>Polyporales</taxon>
        <taxon>Grifolaceae</taxon>
        <taxon>Grifola</taxon>
    </lineage>
</organism>
<dbReference type="STRING" id="5627.A0A1C7M2I1"/>
<evidence type="ECO:0000256" key="1">
    <source>
        <dbReference type="SAM" id="SignalP"/>
    </source>
</evidence>
<keyword evidence="4" id="KW-1185">Reference proteome</keyword>
<proteinExistence type="predicted"/>
<dbReference type="Pfam" id="PF00651">
    <property type="entry name" value="BTB"/>
    <property type="match status" value="1"/>
</dbReference>
<dbReference type="Proteomes" id="UP000092993">
    <property type="component" value="Unassembled WGS sequence"/>
</dbReference>
<evidence type="ECO:0000313" key="4">
    <source>
        <dbReference type="Proteomes" id="UP000092993"/>
    </source>
</evidence>
<evidence type="ECO:0000313" key="3">
    <source>
        <dbReference type="EMBL" id="OBZ69284.1"/>
    </source>
</evidence>
<dbReference type="OMA" id="MPLVIQP"/>
<dbReference type="Gene3D" id="3.30.710.10">
    <property type="entry name" value="Potassium Channel Kv1.1, Chain A"/>
    <property type="match status" value="1"/>
</dbReference>
<feature type="domain" description="BTB" evidence="2">
    <location>
        <begin position="47"/>
        <end position="114"/>
    </location>
</feature>
<gene>
    <name evidence="3" type="ORF">A0H81_10882</name>
</gene>